<protein>
    <submittedName>
        <fullName evidence="1">DUF488 domain-containing protein</fullName>
    </submittedName>
</protein>
<dbReference type="AlphaFoldDB" id="A0A662DLF9"/>
<evidence type="ECO:0000313" key="1">
    <source>
        <dbReference type="EMBL" id="RLE14716.1"/>
    </source>
</evidence>
<dbReference type="Proteomes" id="UP000280417">
    <property type="component" value="Unassembled WGS sequence"/>
</dbReference>
<name>A0A662DLF9_UNCAE</name>
<dbReference type="PANTHER" id="PTHR39337">
    <property type="entry name" value="BLR5642 PROTEIN"/>
    <property type="match status" value="1"/>
</dbReference>
<accession>A0A662DLF9</accession>
<dbReference type="PANTHER" id="PTHR39337:SF1">
    <property type="entry name" value="BLR5642 PROTEIN"/>
    <property type="match status" value="1"/>
</dbReference>
<sequence length="141" mass="17035">MKSKKVYTLGTSNRTQDEFIELLKLYNIKAVIDVRRFPTSKWEHFKKENLQKFLKEKNIRYFYLGRELGGYRKGGYEEYTRSELFKKGIENLEKISIKANSALVCAEKLPWKCHRRFIGEKLKEKGWRVVHIIERQRCWEV</sequence>
<comment type="caution">
    <text evidence="1">The sequence shown here is derived from an EMBL/GenBank/DDBJ whole genome shotgun (WGS) entry which is preliminary data.</text>
</comment>
<reference evidence="1 2" key="1">
    <citation type="submission" date="2018-06" db="EMBL/GenBank/DDBJ databases">
        <title>Extensive metabolic versatility and redundancy in microbially diverse, dynamic hydrothermal sediments.</title>
        <authorList>
            <person name="Dombrowski N."/>
            <person name="Teske A."/>
            <person name="Baker B.J."/>
        </authorList>
    </citation>
    <scope>NUCLEOTIDE SEQUENCE [LARGE SCALE GENOMIC DNA]</scope>
    <source>
        <strain evidence="1">B3_G15</strain>
    </source>
</reference>
<dbReference type="Pfam" id="PF04343">
    <property type="entry name" value="DUF488"/>
    <property type="match status" value="1"/>
</dbReference>
<dbReference type="InterPro" id="IPR014519">
    <property type="entry name" value="UCP024492"/>
</dbReference>
<proteinExistence type="predicted"/>
<organism evidence="1 2">
    <name type="scientific">Aerophobetes bacterium</name>
    <dbReference type="NCBI Taxonomy" id="2030807"/>
    <lineage>
        <taxon>Bacteria</taxon>
        <taxon>Candidatus Aerophobota</taxon>
    </lineage>
</organism>
<dbReference type="EMBL" id="QMQA01000032">
    <property type="protein sequence ID" value="RLE14716.1"/>
    <property type="molecule type" value="Genomic_DNA"/>
</dbReference>
<evidence type="ECO:0000313" key="2">
    <source>
        <dbReference type="Proteomes" id="UP000280417"/>
    </source>
</evidence>
<gene>
    <name evidence="1" type="ORF">DRJ04_01880</name>
</gene>
<dbReference type="InterPro" id="IPR007438">
    <property type="entry name" value="DUF488"/>
</dbReference>
<dbReference type="PIRSF" id="PIRSF024492">
    <property type="entry name" value="UCP024492"/>
    <property type="match status" value="1"/>
</dbReference>